<organism evidence="3 4">
    <name type="scientific">Pleodorina starrii</name>
    <dbReference type="NCBI Taxonomy" id="330485"/>
    <lineage>
        <taxon>Eukaryota</taxon>
        <taxon>Viridiplantae</taxon>
        <taxon>Chlorophyta</taxon>
        <taxon>core chlorophytes</taxon>
        <taxon>Chlorophyceae</taxon>
        <taxon>CS clade</taxon>
        <taxon>Chlamydomonadales</taxon>
        <taxon>Volvocaceae</taxon>
        <taxon>Pleodorina</taxon>
    </lineage>
</organism>
<proteinExistence type="predicted"/>
<accession>A0A9W6BJF0</accession>
<evidence type="ECO:0000256" key="1">
    <source>
        <dbReference type="SAM" id="MobiDB-lite"/>
    </source>
</evidence>
<dbReference type="PANTHER" id="PTHR10334">
    <property type="entry name" value="CYSTEINE-RICH SECRETORY PROTEIN-RELATED"/>
    <property type="match status" value="1"/>
</dbReference>
<dbReference type="AlphaFoldDB" id="A0A9W6BJF0"/>
<feature type="compositionally biased region" description="Basic residues" evidence="1">
    <location>
        <begin position="81"/>
        <end position="104"/>
    </location>
</feature>
<dbReference type="PROSITE" id="PS01009">
    <property type="entry name" value="CRISP_1"/>
    <property type="match status" value="1"/>
</dbReference>
<feature type="region of interest" description="Disordered" evidence="1">
    <location>
        <begin position="59"/>
        <end position="170"/>
    </location>
</feature>
<feature type="compositionally biased region" description="Pro residues" evidence="1">
    <location>
        <begin position="121"/>
        <end position="132"/>
    </location>
</feature>
<dbReference type="InterPro" id="IPR035940">
    <property type="entry name" value="CAP_sf"/>
</dbReference>
<keyword evidence="4" id="KW-1185">Reference proteome</keyword>
<dbReference type="CDD" id="cd05382">
    <property type="entry name" value="CAP_GAPR1-like"/>
    <property type="match status" value="1"/>
</dbReference>
<dbReference type="SMART" id="SM00198">
    <property type="entry name" value="SCP"/>
    <property type="match status" value="1"/>
</dbReference>
<evidence type="ECO:0000259" key="2">
    <source>
        <dbReference type="SMART" id="SM00198"/>
    </source>
</evidence>
<dbReference type="PROSITE" id="PS01010">
    <property type="entry name" value="CRISP_2"/>
    <property type="match status" value="1"/>
</dbReference>
<dbReference type="SUPFAM" id="SSF55797">
    <property type="entry name" value="PR-1-like"/>
    <property type="match status" value="1"/>
</dbReference>
<feature type="compositionally biased region" description="Low complexity" evidence="1">
    <location>
        <begin position="106"/>
        <end position="120"/>
    </location>
</feature>
<dbReference type="Proteomes" id="UP001165080">
    <property type="component" value="Unassembled WGS sequence"/>
</dbReference>
<evidence type="ECO:0000313" key="3">
    <source>
        <dbReference type="EMBL" id="GLC52910.1"/>
    </source>
</evidence>
<dbReference type="InterPro" id="IPR034113">
    <property type="entry name" value="SCP_GAPR1-like"/>
</dbReference>
<evidence type="ECO:0000313" key="4">
    <source>
        <dbReference type="Proteomes" id="UP001165080"/>
    </source>
</evidence>
<gene>
    <name evidence="3" type="primary">PLEST002466</name>
    <name evidence="3" type="ORF">PLESTB_000687000</name>
</gene>
<dbReference type="EMBL" id="BRXU01000007">
    <property type="protein sequence ID" value="GLC52910.1"/>
    <property type="molecule type" value="Genomic_DNA"/>
</dbReference>
<feature type="compositionally biased region" description="Low complexity" evidence="1">
    <location>
        <begin position="159"/>
        <end position="170"/>
    </location>
</feature>
<dbReference type="PRINTS" id="PR00837">
    <property type="entry name" value="V5TPXLIKE"/>
</dbReference>
<comment type="caution">
    <text evidence="3">The sequence shown here is derived from an EMBL/GenBank/DDBJ whole genome shotgun (WGS) entry which is preliminary data.</text>
</comment>
<dbReference type="InterPro" id="IPR001283">
    <property type="entry name" value="CRISP-related"/>
</dbReference>
<dbReference type="Gene3D" id="3.40.33.10">
    <property type="entry name" value="CAP"/>
    <property type="match status" value="1"/>
</dbReference>
<dbReference type="GO" id="GO:0005576">
    <property type="term" value="C:extracellular region"/>
    <property type="evidence" value="ECO:0007669"/>
    <property type="project" value="InterPro"/>
</dbReference>
<name>A0A9W6BJF0_9CHLO</name>
<dbReference type="InterPro" id="IPR014044">
    <property type="entry name" value="CAP_dom"/>
</dbReference>
<reference evidence="3 4" key="1">
    <citation type="journal article" date="2023" name="Commun. Biol.">
        <title>Reorganization of the ancestral sex-determining regions during the evolution of trioecy in Pleodorina starrii.</title>
        <authorList>
            <person name="Takahashi K."/>
            <person name="Suzuki S."/>
            <person name="Kawai-Toyooka H."/>
            <person name="Yamamoto K."/>
            <person name="Hamaji T."/>
            <person name="Ootsuki R."/>
            <person name="Yamaguchi H."/>
            <person name="Kawachi M."/>
            <person name="Higashiyama T."/>
            <person name="Nozaki H."/>
        </authorList>
    </citation>
    <scope>NUCLEOTIDE SEQUENCE [LARGE SCALE GENOMIC DNA]</scope>
    <source>
        <strain evidence="3 4">NIES-4479</strain>
    </source>
</reference>
<dbReference type="InterPro" id="IPR018244">
    <property type="entry name" value="Allrgn_V5/Tpx1_CS"/>
</dbReference>
<feature type="domain" description="SCP" evidence="2">
    <location>
        <begin position="174"/>
        <end position="329"/>
    </location>
</feature>
<sequence>MSICLTSLYYFALAEQYAKTEATRRQGNRHACSRTDSLCTASQLLRTHYIKHQHEELAFAHKPPPGSGLTATYNDLNIGGGRRHLQGSQKARRPAHPPRSRPHRTSLSQSLSSQQALQGPPQVPYPPFPPRPQPRRSRPLLSTPYTPIPPMPAAHSDRVGGSVPSSPLPGSLCPDAREVLSRTNAYRALHRSDPLEWDPLLASSSQTFAEELVGRGCAGTLSHAHDFGYGENVMSLLRYPAPNGSACMDATESWYGESWSYLFGSPRPYTDNTGKEVGHFTQMVWRNSSAMGCGVAVSEAPLRFPSGTIHTGGCKVVVCRYFPAGNVPDNQHFRENVLAPFPPPP</sequence>
<dbReference type="Pfam" id="PF00188">
    <property type="entry name" value="CAP"/>
    <property type="match status" value="1"/>
</dbReference>
<protein>
    <recommendedName>
        <fullName evidence="2">SCP domain-containing protein</fullName>
    </recommendedName>
</protein>